<reference evidence="1" key="2">
    <citation type="submission" date="2020-11" db="EMBL/GenBank/DDBJ databases">
        <authorList>
            <person name="McCartney M.A."/>
            <person name="Auch B."/>
            <person name="Kono T."/>
            <person name="Mallez S."/>
            <person name="Becker A."/>
            <person name="Gohl D.M."/>
            <person name="Silverstein K.A.T."/>
            <person name="Koren S."/>
            <person name="Bechman K.B."/>
            <person name="Herman A."/>
            <person name="Abrahante J.E."/>
            <person name="Garbe J."/>
        </authorList>
    </citation>
    <scope>NUCLEOTIDE SEQUENCE</scope>
    <source>
        <strain evidence="1">Duluth1</strain>
        <tissue evidence="1">Whole animal</tissue>
    </source>
</reference>
<organism evidence="1 2">
    <name type="scientific">Dreissena polymorpha</name>
    <name type="common">Zebra mussel</name>
    <name type="synonym">Mytilus polymorpha</name>
    <dbReference type="NCBI Taxonomy" id="45954"/>
    <lineage>
        <taxon>Eukaryota</taxon>
        <taxon>Metazoa</taxon>
        <taxon>Spiralia</taxon>
        <taxon>Lophotrochozoa</taxon>
        <taxon>Mollusca</taxon>
        <taxon>Bivalvia</taxon>
        <taxon>Autobranchia</taxon>
        <taxon>Heteroconchia</taxon>
        <taxon>Euheterodonta</taxon>
        <taxon>Imparidentia</taxon>
        <taxon>Neoheterodontei</taxon>
        <taxon>Myida</taxon>
        <taxon>Dreissenoidea</taxon>
        <taxon>Dreissenidae</taxon>
        <taxon>Dreissena</taxon>
    </lineage>
</organism>
<proteinExistence type="predicted"/>
<protein>
    <submittedName>
        <fullName evidence="1">Uncharacterized protein</fullName>
    </submittedName>
</protein>
<reference evidence="1" key="1">
    <citation type="journal article" date="2019" name="bioRxiv">
        <title>The Genome of the Zebra Mussel, Dreissena polymorpha: A Resource for Invasive Species Research.</title>
        <authorList>
            <person name="McCartney M.A."/>
            <person name="Auch B."/>
            <person name="Kono T."/>
            <person name="Mallez S."/>
            <person name="Zhang Y."/>
            <person name="Obille A."/>
            <person name="Becker A."/>
            <person name="Abrahante J.E."/>
            <person name="Garbe J."/>
            <person name="Badalamenti J.P."/>
            <person name="Herman A."/>
            <person name="Mangelson H."/>
            <person name="Liachko I."/>
            <person name="Sullivan S."/>
            <person name="Sone E.D."/>
            <person name="Koren S."/>
            <person name="Silverstein K.A.T."/>
            <person name="Beckman K.B."/>
            <person name="Gohl D.M."/>
        </authorList>
    </citation>
    <scope>NUCLEOTIDE SEQUENCE</scope>
    <source>
        <strain evidence="1">Duluth1</strain>
        <tissue evidence="1">Whole animal</tissue>
    </source>
</reference>
<comment type="caution">
    <text evidence="1">The sequence shown here is derived from an EMBL/GenBank/DDBJ whole genome shotgun (WGS) entry which is preliminary data.</text>
</comment>
<keyword evidence="2" id="KW-1185">Reference proteome</keyword>
<accession>A0A9D4IPI5</accession>
<evidence type="ECO:0000313" key="2">
    <source>
        <dbReference type="Proteomes" id="UP000828390"/>
    </source>
</evidence>
<name>A0A9D4IPI5_DREPO</name>
<gene>
    <name evidence="1" type="ORF">DPMN_161273</name>
</gene>
<sequence>MATADHSSLLTVPHTSQYQLTVFSDRWTQPLRTTHLSSQCPTHHNISLPYSLTGRHSHCGPLIPPHSAPHNTISAYRIP</sequence>
<dbReference type="AlphaFoldDB" id="A0A9D4IPI5"/>
<dbReference type="Proteomes" id="UP000828390">
    <property type="component" value="Unassembled WGS sequence"/>
</dbReference>
<evidence type="ECO:0000313" key="1">
    <source>
        <dbReference type="EMBL" id="KAH3783336.1"/>
    </source>
</evidence>
<dbReference type="EMBL" id="JAIWYP010000008">
    <property type="protein sequence ID" value="KAH3783336.1"/>
    <property type="molecule type" value="Genomic_DNA"/>
</dbReference>